<evidence type="ECO:0000313" key="1">
    <source>
        <dbReference type="EMBL" id="TWT95693.1"/>
    </source>
</evidence>
<protein>
    <submittedName>
        <fullName evidence="1">Uncharacterized protein</fullName>
    </submittedName>
</protein>
<dbReference type="RefSeq" id="WP_146578721.1">
    <property type="nucleotide sequence ID" value="NZ_SJPM01000006.1"/>
</dbReference>
<organism evidence="1 2">
    <name type="scientific">Neorhodopirellula pilleata</name>
    <dbReference type="NCBI Taxonomy" id="2714738"/>
    <lineage>
        <taxon>Bacteria</taxon>
        <taxon>Pseudomonadati</taxon>
        <taxon>Planctomycetota</taxon>
        <taxon>Planctomycetia</taxon>
        <taxon>Pirellulales</taxon>
        <taxon>Pirellulaceae</taxon>
        <taxon>Neorhodopirellula</taxon>
    </lineage>
</organism>
<comment type="caution">
    <text evidence="1">The sequence shown here is derived from an EMBL/GenBank/DDBJ whole genome shotgun (WGS) entry which is preliminary data.</text>
</comment>
<reference evidence="1 2" key="1">
    <citation type="submission" date="2019-02" db="EMBL/GenBank/DDBJ databases">
        <title>Deep-cultivation of Planctomycetes and their phenomic and genomic characterization uncovers novel biology.</title>
        <authorList>
            <person name="Wiegand S."/>
            <person name="Jogler M."/>
            <person name="Boedeker C."/>
            <person name="Pinto D."/>
            <person name="Vollmers J."/>
            <person name="Rivas-Marin E."/>
            <person name="Kohn T."/>
            <person name="Peeters S.H."/>
            <person name="Heuer A."/>
            <person name="Rast P."/>
            <person name="Oberbeckmann S."/>
            <person name="Bunk B."/>
            <person name="Jeske O."/>
            <person name="Meyerdierks A."/>
            <person name="Storesund J.E."/>
            <person name="Kallscheuer N."/>
            <person name="Luecker S."/>
            <person name="Lage O.M."/>
            <person name="Pohl T."/>
            <person name="Merkel B.J."/>
            <person name="Hornburger P."/>
            <person name="Mueller R.-W."/>
            <person name="Bruemmer F."/>
            <person name="Labrenz M."/>
            <person name="Spormann A.M."/>
            <person name="Op Den Camp H."/>
            <person name="Overmann J."/>
            <person name="Amann R."/>
            <person name="Jetten M.S.M."/>
            <person name="Mascher T."/>
            <person name="Medema M.H."/>
            <person name="Devos D.P."/>
            <person name="Kaster A.-K."/>
            <person name="Ovreas L."/>
            <person name="Rohde M."/>
            <person name="Galperin M.Y."/>
            <person name="Jogler C."/>
        </authorList>
    </citation>
    <scope>NUCLEOTIDE SEQUENCE [LARGE SCALE GENOMIC DNA]</scope>
    <source>
        <strain evidence="1 2">Pla100</strain>
    </source>
</reference>
<dbReference type="Proteomes" id="UP000316213">
    <property type="component" value="Unassembled WGS sequence"/>
</dbReference>
<accession>A0A5C6ABI3</accession>
<dbReference type="EMBL" id="SJPM01000006">
    <property type="protein sequence ID" value="TWT95693.1"/>
    <property type="molecule type" value="Genomic_DNA"/>
</dbReference>
<dbReference type="AlphaFoldDB" id="A0A5C6ABI3"/>
<name>A0A5C6ABI3_9BACT</name>
<sequence length="370" mass="43249">MIQLTEERTIFAQSAWYPENLLDGMADLVVLADAHLAKTGRKRWSIRNFYEVDEIFGPSPQKRRLITSSLFYAPSNYQMMEQYPESEYTRPLDFADLRKIHVLRGAKRKRNQTIYEAYVRPFLEQPPEHFDIRVCLPSNMRDVGKALGANGIQAYVMKSPSVGFAPGSCWRYLAMDDQRYEYVYVQDLDVGMRRAVHQRWRQLRSHPKSALARQVHQTTNEGTFTFILGNRFAVRPIRTHAIFNCGWQRAMVGYTTLCVLCEDRWCNFLGEPSFGSDQGDPISTYSDRINRKVPWPMASERRRRIAFPHYGFDEQFLQECVYYEATRKGLMLSILEHENPHDPMQRLDLETQRQFGNQVVRPAKRVLSIA</sequence>
<gene>
    <name evidence="1" type="ORF">Pla100_33350</name>
</gene>
<keyword evidence="2" id="KW-1185">Reference proteome</keyword>
<proteinExistence type="predicted"/>
<evidence type="ECO:0000313" key="2">
    <source>
        <dbReference type="Proteomes" id="UP000316213"/>
    </source>
</evidence>
<dbReference type="OrthoDB" id="205446at2"/>